<comment type="caution">
    <text evidence="4">The sequence shown here is derived from an EMBL/GenBank/DDBJ whole genome shotgun (WGS) entry which is preliminary data.</text>
</comment>
<dbReference type="EMBL" id="VSSQ01000030">
    <property type="protein sequence ID" value="MPL65967.1"/>
    <property type="molecule type" value="Genomic_DNA"/>
</dbReference>
<dbReference type="SMART" id="SM01027">
    <property type="entry name" value="Beta-Casp"/>
    <property type="match status" value="1"/>
</dbReference>
<protein>
    <submittedName>
        <fullName evidence="4">Ribonuclease</fullName>
        <ecNumber evidence="4">3.1.-.-</ecNumber>
    </submittedName>
</protein>
<dbReference type="AlphaFoldDB" id="A0A644THQ6"/>
<dbReference type="InterPro" id="IPR001279">
    <property type="entry name" value="Metallo-B-lactamas"/>
</dbReference>
<accession>A0A644THQ6</accession>
<dbReference type="Pfam" id="PF00753">
    <property type="entry name" value="Lactamase_B"/>
    <property type="match status" value="1"/>
</dbReference>
<dbReference type="InterPro" id="IPR011108">
    <property type="entry name" value="RMMBL"/>
</dbReference>
<dbReference type="Gene3D" id="3.40.50.10890">
    <property type="match status" value="1"/>
</dbReference>
<dbReference type="InterPro" id="IPR036866">
    <property type="entry name" value="RibonucZ/Hydroxyglut_hydro"/>
</dbReference>
<dbReference type="Pfam" id="PF10996">
    <property type="entry name" value="Beta-Casp"/>
    <property type="match status" value="1"/>
</dbReference>
<dbReference type="CDD" id="cd16295">
    <property type="entry name" value="TTHA0252-CPSF-like_MBL-fold"/>
    <property type="match status" value="1"/>
</dbReference>
<dbReference type="Gene3D" id="3.60.15.10">
    <property type="entry name" value="Ribonuclease Z/Hydroxyacylglutathione hydrolase-like"/>
    <property type="match status" value="1"/>
</dbReference>
<evidence type="ECO:0000259" key="2">
    <source>
        <dbReference type="SMART" id="SM00849"/>
    </source>
</evidence>
<feature type="domain" description="Metallo-beta-lactamase" evidence="2">
    <location>
        <begin position="15"/>
        <end position="254"/>
    </location>
</feature>
<dbReference type="SMART" id="SM00849">
    <property type="entry name" value="Lactamase_B"/>
    <property type="match status" value="1"/>
</dbReference>
<keyword evidence="1 4" id="KW-0378">Hydrolase</keyword>
<reference evidence="4" key="1">
    <citation type="submission" date="2019-08" db="EMBL/GenBank/DDBJ databases">
        <authorList>
            <person name="Kucharzyk K."/>
            <person name="Murdoch R.W."/>
            <person name="Higgins S."/>
            <person name="Loffler F."/>
        </authorList>
    </citation>
    <scope>NUCLEOTIDE SEQUENCE</scope>
</reference>
<dbReference type="EC" id="3.1.-.-" evidence="4"/>
<dbReference type="GO" id="GO:0004521">
    <property type="term" value="F:RNA endonuclease activity"/>
    <property type="evidence" value="ECO:0007669"/>
    <property type="project" value="TreeGrafter"/>
</dbReference>
<evidence type="ECO:0000256" key="1">
    <source>
        <dbReference type="ARBA" id="ARBA00022801"/>
    </source>
</evidence>
<sequence length="472" mass="52085">MDVHIRSLGAAGEVTGSKHLVEFEGKRILVDCGAFQGRRAESDAKNRALLGDVEPGSVDAVVLTHAHYDHCGLLPYLVKKGFSGNIFATAATRDLANLVMMDSAHIQARDADYLSRQAAKRNEKFDWKPLYNDLDVVKTMGQFVTINYHRPINIAEGASVEFRDAGHILGSALVRMTLKAKNGAQRVLGFSGDLGRKNKPIIRDPEQLDGLDHLVLESTYGDKLHENTSDAVERLAEVVRSTAEAGGKVIIPAFAVERTQELVFTLHLLLDQGRIPDIPIWVDSPMAVDATGIFRIHPECYDKETHEAFTTHSKNPFGFASLHFSRSVEDSKALNEAKEPMIIISADGMCEVGRIQHHLIHNISKPQNTILIVGYMAEGTLGRRIMDGAKEVRIHGDFYKVAANVKTIDAFSAHADWRETLDWLSATDTKNLKTIFLVHGESKALESLKGKLQGAGFPSVEIVRVNQHYALV</sequence>
<proteinExistence type="predicted"/>
<name>A0A644THQ6_9ZZZZ</name>
<organism evidence="4">
    <name type="scientific">bioreactor metagenome</name>
    <dbReference type="NCBI Taxonomy" id="1076179"/>
    <lineage>
        <taxon>unclassified sequences</taxon>
        <taxon>metagenomes</taxon>
        <taxon>ecological metagenomes</taxon>
    </lineage>
</organism>
<dbReference type="Pfam" id="PF07521">
    <property type="entry name" value="RMMBL"/>
    <property type="match status" value="1"/>
</dbReference>
<dbReference type="PANTHER" id="PTHR11203">
    <property type="entry name" value="CLEAVAGE AND POLYADENYLATION SPECIFICITY FACTOR FAMILY MEMBER"/>
    <property type="match status" value="1"/>
</dbReference>
<feature type="domain" description="Beta-Casp" evidence="3">
    <location>
        <begin position="259"/>
        <end position="385"/>
    </location>
</feature>
<dbReference type="InterPro" id="IPR050698">
    <property type="entry name" value="MBL"/>
</dbReference>
<gene>
    <name evidence="4" type="ORF">SDC9_11632</name>
</gene>
<dbReference type="GO" id="GO:0016787">
    <property type="term" value="F:hydrolase activity"/>
    <property type="evidence" value="ECO:0007669"/>
    <property type="project" value="UniProtKB-KW"/>
</dbReference>
<dbReference type="SUPFAM" id="SSF56281">
    <property type="entry name" value="Metallo-hydrolase/oxidoreductase"/>
    <property type="match status" value="1"/>
</dbReference>
<evidence type="ECO:0000313" key="4">
    <source>
        <dbReference type="EMBL" id="MPL65967.1"/>
    </source>
</evidence>
<dbReference type="InterPro" id="IPR022712">
    <property type="entry name" value="Beta_Casp"/>
</dbReference>
<dbReference type="PANTHER" id="PTHR11203:SF37">
    <property type="entry name" value="INTEGRATOR COMPLEX SUBUNIT 11"/>
    <property type="match status" value="1"/>
</dbReference>
<evidence type="ECO:0000259" key="3">
    <source>
        <dbReference type="SMART" id="SM01027"/>
    </source>
</evidence>